<dbReference type="OrthoDB" id="3698373at2"/>
<proteinExistence type="predicted"/>
<sequence>MFAVWMQIVVFVLLPLGLAAGYAAGRVSRRNRRESAHTNDFITHPGLAPEYPSYPAVRLKTSYPGSISWRRPARHHG</sequence>
<keyword evidence="2" id="KW-1185">Reference proteome</keyword>
<accession>A0A0N9IC12</accession>
<dbReference type="AlphaFoldDB" id="A0A0N9IC12"/>
<dbReference type="EMBL" id="CP012752">
    <property type="protein sequence ID" value="ALG13934.1"/>
    <property type="molecule type" value="Genomic_DNA"/>
</dbReference>
<dbReference type="Proteomes" id="UP000063699">
    <property type="component" value="Chromosome"/>
</dbReference>
<dbReference type="KEGG" id="kphy:AOZ06_49985"/>
<evidence type="ECO:0000313" key="1">
    <source>
        <dbReference type="EMBL" id="ALG13934.1"/>
    </source>
</evidence>
<gene>
    <name evidence="1" type="ORF">AOZ06_49985</name>
</gene>
<protein>
    <submittedName>
        <fullName evidence="1">Uncharacterized protein</fullName>
    </submittedName>
</protein>
<organism evidence="1 2">
    <name type="scientific">Kibdelosporangium phytohabitans</name>
    <dbReference type="NCBI Taxonomy" id="860235"/>
    <lineage>
        <taxon>Bacteria</taxon>
        <taxon>Bacillati</taxon>
        <taxon>Actinomycetota</taxon>
        <taxon>Actinomycetes</taxon>
        <taxon>Pseudonocardiales</taxon>
        <taxon>Pseudonocardiaceae</taxon>
        <taxon>Kibdelosporangium</taxon>
    </lineage>
</organism>
<dbReference type="RefSeq" id="WP_054295808.1">
    <property type="nucleotide sequence ID" value="NZ_CP012752.1"/>
</dbReference>
<reference evidence="1 2" key="1">
    <citation type="submission" date="2015-07" db="EMBL/GenBank/DDBJ databases">
        <title>Genome sequencing of Kibdelosporangium phytohabitans.</title>
        <authorList>
            <person name="Qin S."/>
            <person name="Xing K."/>
        </authorList>
    </citation>
    <scope>NUCLEOTIDE SEQUENCE [LARGE SCALE GENOMIC DNA]</scope>
    <source>
        <strain evidence="1 2">KLBMP1111</strain>
    </source>
</reference>
<name>A0A0N9IC12_9PSEU</name>
<evidence type="ECO:0000313" key="2">
    <source>
        <dbReference type="Proteomes" id="UP000063699"/>
    </source>
</evidence>